<dbReference type="FunFam" id="1.10.10.60:FF:000010">
    <property type="entry name" value="Transcriptional activator Myb isoform A"/>
    <property type="match status" value="1"/>
</dbReference>
<dbReference type="InterPro" id="IPR017930">
    <property type="entry name" value="Myb_dom"/>
</dbReference>
<evidence type="ECO:0000313" key="10">
    <source>
        <dbReference type="EMBL" id="KAK9208070.1"/>
    </source>
</evidence>
<dbReference type="CDD" id="cd00167">
    <property type="entry name" value="SANT"/>
    <property type="match status" value="3"/>
</dbReference>
<dbReference type="PANTHER" id="PTHR45614:SF266">
    <property type="entry name" value="TRANSCRIPTION FACTOR MYB3R-4"/>
    <property type="match status" value="1"/>
</dbReference>
<dbReference type="EMBL" id="JBCGBO010000004">
    <property type="protein sequence ID" value="KAK9208070.1"/>
    <property type="molecule type" value="Genomic_DNA"/>
</dbReference>
<feature type="domain" description="HTH myb-type" evidence="9">
    <location>
        <begin position="84"/>
        <end position="139"/>
    </location>
</feature>
<feature type="compositionally biased region" description="Polar residues" evidence="7">
    <location>
        <begin position="969"/>
        <end position="983"/>
    </location>
</feature>
<dbReference type="PROSITE" id="PS50090">
    <property type="entry name" value="MYB_LIKE"/>
    <property type="match status" value="3"/>
</dbReference>
<feature type="domain" description="Myb-like" evidence="8">
    <location>
        <begin position="136"/>
        <end position="186"/>
    </location>
</feature>
<dbReference type="FunFam" id="1.10.10.60:FF:000016">
    <property type="entry name" value="Transcriptional activator Myb isoform A"/>
    <property type="match status" value="1"/>
</dbReference>
<evidence type="ECO:0000256" key="6">
    <source>
        <dbReference type="ARBA" id="ARBA00023242"/>
    </source>
</evidence>
<dbReference type="PROSITE" id="PS51294">
    <property type="entry name" value="HTH_MYB"/>
    <property type="match status" value="3"/>
</dbReference>
<evidence type="ECO:0000256" key="7">
    <source>
        <dbReference type="SAM" id="MobiDB-lite"/>
    </source>
</evidence>
<feature type="region of interest" description="Disordered" evidence="7">
    <location>
        <begin position="1"/>
        <end position="43"/>
    </location>
</feature>
<sequence>MESDRVISAPSDGLGDGGQRMRSMHGRTSGPTRRSTKGQWTPEEDEILRKAVQRFKGKNWKKIAECFKDRTDVQCLHRWQKVLNPELVKGPWSKEEDEIIIELVNKYGPKKWSTIAQHLPGRIGKQCRERWHNHLNPAINKEAWTQEEELALIRAHQIYGNRWAELTKFLPGRTDNAIKNHWNSSVKKKLDSYLASGLLEQFQGLPLVGHQNQPLPSSSQRMQSSGDESCPKGGTEGEEVSECSQESAGVAHTHSAGNVVLQTRDQFIFSEESCPGKDRSSSPASCTEQYYTSLEDVTFSIPEIPCEAGCSSKFPEQSFVNNAGSFASTPYQFNLQDVSNFSALELGHQSAGLPAHCISSHEGHEVANVPFQSSMGLSVPSSAGNLAAGSAKPENMLISDDECCRVLFAEAMKDGCFSLENLPQGLNIVDSLLCRSLDVPISESDRTSSSQAFCPSRPELLGTSCIQSFLSGPMLLLPDDSGFLYGREPSQLNCHSYGTQEQELNTNGQAGFICTNESTNSPCDDGTDNSGLQESSYLPKDSLKLVPINTFGSGADAMISCPSVEVKQEAQTEQQDSGALFYEPPRFPSLDIPFFSCDLIQSGNDMLQEYSPLGIRQLMSSMNCITPFRLWDSPSRDGSPEAVLKSAAKTFTGTPSILKKRNRDLLSPLSDRRNDKKLETDLTSCLARDFSRLDVMFDDGGANKASLLSPSSNQKRNSGSFIEDKENLSGGQEKDKDIIVKDKTSEKDFDGSNSQENMKPKTVDTDSKTKIDADAASETVKKPASILVEHNMNDLLFSPDQVGSKANRALGSLARTPRTQYCKGFGVTANQGFSSEQSPRNTSSPAVCKRSNESSAGAVASVQAIPSLTLTGETTTTAGNDAGTENYNIFGETPFKRSIESPSAWKSPWFINSFVPGPRVDTEISIEDIGYFMSPGDRSYDALGLMKQLSEHTAAAYADALEVLGGESSETLVNERNSKSPSMDQGIEHLPENENESSHLDSNVMMERRTLDFSECGTPAKGTETRKSLTGVNFSSPSSYLLKGCR</sequence>
<name>A0AAP0MEJ2_9ROSI</name>
<reference evidence="10 11" key="1">
    <citation type="submission" date="2024-05" db="EMBL/GenBank/DDBJ databases">
        <title>Haplotype-resolved chromosome-level genome assembly of Huyou (Citrus changshanensis).</title>
        <authorList>
            <person name="Miao C."/>
            <person name="Chen W."/>
            <person name="Wu Y."/>
            <person name="Wang L."/>
            <person name="Zhao S."/>
            <person name="Grierson D."/>
            <person name="Xu C."/>
            <person name="Chen K."/>
        </authorList>
    </citation>
    <scope>NUCLEOTIDE SEQUENCE [LARGE SCALE GENOMIC DNA]</scope>
    <source>
        <strain evidence="10">01-14</strain>
        <tissue evidence="10">Leaf</tissue>
    </source>
</reference>
<proteinExistence type="predicted"/>
<keyword evidence="3" id="KW-0805">Transcription regulation</keyword>
<feature type="compositionally biased region" description="Polar residues" evidence="7">
    <location>
        <begin position="29"/>
        <end position="39"/>
    </location>
</feature>
<dbReference type="InterPro" id="IPR009057">
    <property type="entry name" value="Homeodomain-like_sf"/>
</dbReference>
<dbReference type="PANTHER" id="PTHR45614">
    <property type="entry name" value="MYB PROTEIN-RELATED"/>
    <property type="match status" value="1"/>
</dbReference>
<feature type="compositionally biased region" description="Polar residues" evidence="7">
    <location>
        <begin position="830"/>
        <end position="845"/>
    </location>
</feature>
<dbReference type="AlphaFoldDB" id="A0AAP0MEJ2"/>
<dbReference type="GO" id="GO:0005634">
    <property type="term" value="C:nucleus"/>
    <property type="evidence" value="ECO:0007669"/>
    <property type="project" value="UniProtKB-SubCell"/>
</dbReference>
<dbReference type="Proteomes" id="UP001428341">
    <property type="component" value="Unassembled WGS sequence"/>
</dbReference>
<feature type="compositionally biased region" description="Basic and acidic residues" evidence="7">
    <location>
        <begin position="758"/>
        <end position="768"/>
    </location>
</feature>
<keyword evidence="11" id="KW-1185">Reference proteome</keyword>
<evidence type="ECO:0000256" key="4">
    <source>
        <dbReference type="ARBA" id="ARBA00023125"/>
    </source>
</evidence>
<feature type="compositionally biased region" description="Polar residues" evidence="7">
    <location>
        <begin position="706"/>
        <end position="720"/>
    </location>
</feature>
<dbReference type="GO" id="GO:0000978">
    <property type="term" value="F:RNA polymerase II cis-regulatory region sequence-specific DNA binding"/>
    <property type="evidence" value="ECO:0007669"/>
    <property type="project" value="TreeGrafter"/>
</dbReference>
<evidence type="ECO:0000256" key="3">
    <source>
        <dbReference type="ARBA" id="ARBA00023015"/>
    </source>
</evidence>
<accession>A0AAP0MEJ2</accession>
<feature type="compositionally biased region" description="Polar residues" evidence="7">
    <location>
        <begin position="210"/>
        <end position="227"/>
    </location>
</feature>
<comment type="caution">
    <text evidence="10">The sequence shown here is derived from an EMBL/GenBank/DDBJ whole genome shotgun (WGS) entry which is preliminary data.</text>
</comment>
<evidence type="ECO:0000256" key="5">
    <source>
        <dbReference type="ARBA" id="ARBA00023163"/>
    </source>
</evidence>
<feature type="region of interest" description="Disordered" evidence="7">
    <location>
        <begin position="209"/>
        <end position="248"/>
    </location>
</feature>
<comment type="subcellular location">
    <subcellularLocation>
        <location evidence="1">Nucleus</location>
    </subcellularLocation>
</comment>
<keyword evidence="5" id="KW-0804">Transcription</keyword>
<gene>
    <name evidence="10" type="ORF">WN944_000424</name>
</gene>
<protein>
    <submittedName>
        <fullName evidence="10">Uncharacterized protein</fullName>
    </submittedName>
</protein>
<feature type="region of interest" description="Disordered" evidence="7">
    <location>
        <begin position="969"/>
        <end position="999"/>
    </location>
</feature>
<feature type="compositionally biased region" description="Basic and acidic residues" evidence="7">
    <location>
        <begin position="986"/>
        <end position="999"/>
    </location>
</feature>
<keyword evidence="6" id="KW-0539">Nucleus</keyword>
<feature type="region of interest" description="Disordered" evidence="7">
    <location>
        <begin position="830"/>
        <end position="849"/>
    </location>
</feature>
<keyword evidence="4" id="KW-0238">DNA-binding</keyword>
<dbReference type="GO" id="GO:0000981">
    <property type="term" value="F:DNA-binding transcription factor activity, RNA polymerase II-specific"/>
    <property type="evidence" value="ECO:0007669"/>
    <property type="project" value="TreeGrafter"/>
</dbReference>
<dbReference type="Gene3D" id="1.10.10.60">
    <property type="entry name" value="Homeodomain-like"/>
    <property type="match status" value="3"/>
</dbReference>
<evidence type="ECO:0000313" key="11">
    <source>
        <dbReference type="Proteomes" id="UP001428341"/>
    </source>
</evidence>
<dbReference type="FunFam" id="1.10.10.60:FF:000324">
    <property type="entry name" value="Transcription factor MYB3R-2"/>
    <property type="match status" value="1"/>
</dbReference>
<organism evidence="10 11">
    <name type="scientific">Citrus x changshan-huyou</name>
    <dbReference type="NCBI Taxonomy" id="2935761"/>
    <lineage>
        <taxon>Eukaryota</taxon>
        <taxon>Viridiplantae</taxon>
        <taxon>Streptophyta</taxon>
        <taxon>Embryophyta</taxon>
        <taxon>Tracheophyta</taxon>
        <taxon>Spermatophyta</taxon>
        <taxon>Magnoliopsida</taxon>
        <taxon>eudicotyledons</taxon>
        <taxon>Gunneridae</taxon>
        <taxon>Pentapetalae</taxon>
        <taxon>rosids</taxon>
        <taxon>malvids</taxon>
        <taxon>Sapindales</taxon>
        <taxon>Rutaceae</taxon>
        <taxon>Aurantioideae</taxon>
        <taxon>Citrus</taxon>
    </lineage>
</organism>
<dbReference type="InterPro" id="IPR050560">
    <property type="entry name" value="MYB_TF"/>
</dbReference>
<feature type="domain" description="Myb-like" evidence="8">
    <location>
        <begin position="84"/>
        <end position="135"/>
    </location>
</feature>
<evidence type="ECO:0000256" key="2">
    <source>
        <dbReference type="ARBA" id="ARBA00022737"/>
    </source>
</evidence>
<feature type="domain" description="HTH myb-type" evidence="9">
    <location>
        <begin position="32"/>
        <end position="83"/>
    </location>
</feature>
<keyword evidence="2" id="KW-0677">Repeat</keyword>
<evidence type="ECO:0000259" key="9">
    <source>
        <dbReference type="PROSITE" id="PS51294"/>
    </source>
</evidence>
<dbReference type="InterPro" id="IPR001005">
    <property type="entry name" value="SANT/Myb"/>
</dbReference>
<feature type="domain" description="Myb-like" evidence="8">
    <location>
        <begin position="32"/>
        <end position="83"/>
    </location>
</feature>
<feature type="compositionally biased region" description="Basic and acidic residues" evidence="7">
    <location>
        <begin position="722"/>
        <end position="750"/>
    </location>
</feature>
<evidence type="ECO:0000256" key="1">
    <source>
        <dbReference type="ARBA" id="ARBA00004123"/>
    </source>
</evidence>
<dbReference type="SUPFAM" id="SSF46689">
    <property type="entry name" value="Homeodomain-like"/>
    <property type="match status" value="2"/>
</dbReference>
<feature type="domain" description="HTH myb-type" evidence="9">
    <location>
        <begin position="140"/>
        <end position="190"/>
    </location>
</feature>
<dbReference type="Pfam" id="PF00249">
    <property type="entry name" value="Myb_DNA-binding"/>
    <property type="match status" value="3"/>
</dbReference>
<dbReference type="SMART" id="SM00717">
    <property type="entry name" value="SANT"/>
    <property type="match status" value="3"/>
</dbReference>
<feature type="region of interest" description="Disordered" evidence="7">
    <location>
        <begin position="703"/>
        <end position="768"/>
    </location>
</feature>
<evidence type="ECO:0000259" key="8">
    <source>
        <dbReference type="PROSITE" id="PS50090"/>
    </source>
</evidence>